<protein>
    <submittedName>
        <fullName evidence="2">Uncharacterized protein</fullName>
    </submittedName>
</protein>
<keyword evidence="1" id="KW-0812">Transmembrane</keyword>
<gene>
    <name evidence="2" type="ORF">EB796_021426</name>
</gene>
<feature type="transmembrane region" description="Helical" evidence="1">
    <location>
        <begin position="36"/>
        <end position="57"/>
    </location>
</feature>
<keyword evidence="3" id="KW-1185">Reference proteome</keyword>
<sequence>MRCVLCVMPQHHVFVSTFILLFFILDLICTQLDSTVVSLMISIGSPPCVVLWVEYIMSCYGQPVIKETMPAL</sequence>
<evidence type="ECO:0000313" key="2">
    <source>
        <dbReference type="EMBL" id="KAF6020244.1"/>
    </source>
</evidence>
<dbReference type="AlphaFoldDB" id="A0A7J7J3H8"/>
<reference evidence="2" key="1">
    <citation type="submission" date="2020-06" db="EMBL/GenBank/DDBJ databases">
        <title>Draft genome of Bugula neritina, a colonial animal packing powerful symbionts and potential medicines.</title>
        <authorList>
            <person name="Rayko M."/>
        </authorList>
    </citation>
    <scope>NUCLEOTIDE SEQUENCE [LARGE SCALE GENOMIC DNA]</scope>
    <source>
        <strain evidence="2">Kwan_BN1</strain>
    </source>
</reference>
<keyword evidence="1" id="KW-1133">Transmembrane helix</keyword>
<name>A0A7J7J3H8_BUGNE</name>
<feature type="transmembrane region" description="Helical" evidence="1">
    <location>
        <begin position="12"/>
        <end position="29"/>
    </location>
</feature>
<keyword evidence="1" id="KW-0472">Membrane</keyword>
<dbReference type="Proteomes" id="UP000593567">
    <property type="component" value="Unassembled WGS sequence"/>
</dbReference>
<accession>A0A7J7J3H8</accession>
<evidence type="ECO:0000256" key="1">
    <source>
        <dbReference type="SAM" id="Phobius"/>
    </source>
</evidence>
<comment type="caution">
    <text evidence="2">The sequence shown here is derived from an EMBL/GenBank/DDBJ whole genome shotgun (WGS) entry which is preliminary data.</text>
</comment>
<dbReference type="EMBL" id="VXIV02003184">
    <property type="protein sequence ID" value="KAF6020244.1"/>
    <property type="molecule type" value="Genomic_DNA"/>
</dbReference>
<proteinExistence type="predicted"/>
<organism evidence="2 3">
    <name type="scientific">Bugula neritina</name>
    <name type="common">Brown bryozoan</name>
    <name type="synonym">Sertularia neritina</name>
    <dbReference type="NCBI Taxonomy" id="10212"/>
    <lineage>
        <taxon>Eukaryota</taxon>
        <taxon>Metazoa</taxon>
        <taxon>Spiralia</taxon>
        <taxon>Lophotrochozoa</taxon>
        <taxon>Bryozoa</taxon>
        <taxon>Gymnolaemata</taxon>
        <taxon>Cheilostomatida</taxon>
        <taxon>Flustrina</taxon>
        <taxon>Buguloidea</taxon>
        <taxon>Bugulidae</taxon>
        <taxon>Bugula</taxon>
    </lineage>
</organism>
<evidence type="ECO:0000313" key="3">
    <source>
        <dbReference type="Proteomes" id="UP000593567"/>
    </source>
</evidence>